<evidence type="ECO:0000313" key="2">
    <source>
        <dbReference type="EMBL" id="QTA38872.1"/>
    </source>
</evidence>
<dbReference type="RefSeq" id="WP_207567589.1">
    <property type="nucleotide sequence ID" value="NZ_CP071446.1"/>
</dbReference>
<accession>A0ABX7S8F0</accession>
<protein>
    <submittedName>
        <fullName evidence="2">Lytic transglycosylase domain-containing protein</fullName>
    </submittedName>
</protein>
<dbReference type="InterPro" id="IPR008258">
    <property type="entry name" value="Transglycosylase_SLT_dom_1"/>
</dbReference>
<reference evidence="2 3" key="1">
    <citation type="submission" date="2021-03" db="EMBL/GenBank/DDBJ databases">
        <title>Thermosipho ferrireducens sp.nov., an anaerobic thermophilic iron-reducing bacterium isolated from a deep-sea hydrothermal sulfide deposits.</title>
        <authorList>
            <person name="Zeng X."/>
            <person name="Chen Y."/>
            <person name="Shao Z."/>
        </authorList>
    </citation>
    <scope>NUCLEOTIDE SEQUENCE [LARGE SCALE GENOMIC DNA]</scope>
    <source>
        <strain evidence="2 3">JL129W03</strain>
    </source>
</reference>
<dbReference type="EMBL" id="CP071446">
    <property type="protein sequence ID" value="QTA38872.1"/>
    <property type="molecule type" value="Genomic_DNA"/>
</dbReference>
<sequence length="328" mass="36601">MIRLTFILILIWSTLFAFAFVHDPVLYLTSSRLNVQFQFYTNGVQFSIYNPIVYRIVSFNTFTKNMRYPSIVKGLAYLESGFNIHALSGVGAMGIAQFKDIAAKDYGVSNAWNPSQALNGADRMLRFLVKEYGSLEKALAIYNVGASNYKESASMRKAGKNYAQKVFSLANKISNNSSLYDRYVLYISGGYFVTEDSTLITAGVGGMWSILGTTDFDVFSDFEFSKDATGVNISEVTIGADAFVRLSHFNSLVFGYRLGYNNSVVKSGPVLGYFHTKPVGYNFGLKYDFSEGFDISAFSIIVGYGAKSWRLGAGYDSLRKNIFFELRF</sequence>
<dbReference type="CDD" id="cd00254">
    <property type="entry name" value="LT-like"/>
    <property type="match status" value="1"/>
</dbReference>
<keyword evidence="3" id="KW-1185">Reference proteome</keyword>
<dbReference type="SUPFAM" id="SSF53955">
    <property type="entry name" value="Lysozyme-like"/>
    <property type="match status" value="1"/>
</dbReference>
<dbReference type="InterPro" id="IPR023346">
    <property type="entry name" value="Lysozyme-like_dom_sf"/>
</dbReference>
<evidence type="ECO:0000259" key="1">
    <source>
        <dbReference type="Pfam" id="PF01464"/>
    </source>
</evidence>
<evidence type="ECO:0000313" key="3">
    <source>
        <dbReference type="Proteomes" id="UP000671862"/>
    </source>
</evidence>
<feature type="domain" description="Transglycosylase SLT" evidence="1">
    <location>
        <begin position="64"/>
        <end position="160"/>
    </location>
</feature>
<gene>
    <name evidence="2" type="ORF">JYK00_01625</name>
</gene>
<name>A0ABX7S8F0_9BACT</name>
<dbReference type="Pfam" id="PF01464">
    <property type="entry name" value="SLT"/>
    <property type="match status" value="1"/>
</dbReference>
<dbReference type="Proteomes" id="UP000671862">
    <property type="component" value="Chromosome"/>
</dbReference>
<proteinExistence type="predicted"/>
<organism evidence="2 3">
    <name type="scientific">Thermosipho ferrireducens</name>
    <dbReference type="NCBI Taxonomy" id="2571116"/>
    <lineage>
        <taxon>Bacteria</taxon>
        <taxon>Thermotogati</taxon>
        <taxon>Thermotogota</taxon>
        <taxon>Thermotogae</taxon>
        <taxon>Thermotogales</taxon>
        <taxon>Fervidobacteriaceae</taxon>
        <taxon>Thermosipho</taxon>
    </lineage>
</organism>
<dbReference type="Gene3D" id="1.10.530.10">
    <property type="match status" value="1"/>
</dbReference>